<keyword evidence="2 11" id="KW-0698">rRNA processing</keyword>
<name>A0AAV1IGP1_9CHLO</name>
<keyword evidence="8 11" id="KW-0012">Acyltransferase</keyword>
<dbReference type="PANTHER" id="PTHR10925">
    <property type="entry name" value="N-ACETYLTRANSFERASE 10"/>
    <property type="match status" value="1"/>
</dbReference>
<evidence type="ECO:0000256" key="1">
    <source>
        <dbReference type="ARBA" id="ARBA00004604"/>
    </source>
</evidence>
<evidence type="ECO:0000259" key="17">
    <source>
        <dbReference type="Pfam" id="PF13725"/>
    </source>
</evidence>
<evidence type="ECO:0000256" key="2">
    <source>
        <dbReference type="ARBA" id="ARBA00022552"/>
    </source>
</evidence>
<dbReference type="Gene3D" id="3.40.630.30">
    <property type="match status" value="1"/>
</dbReference>
<dbReference type="GO" id="GO:1990883">
    <property type="term" value="F:18S rRNA cytidine N-acetyltransferase activity"/>
    <property type="evidence" value="ECO:0007669"/>
    <property type="project" value="TreeGrafter"/>
</dbReference>
<evidence type="ECO:0000259" key="14">
    <source>
        <dbReference type="Pfam" id="PF05127"/>
    </source>
</evidence>
<evidence type="ECO:0000259" key="16">
    <source>
        <dbReference type="Pfam" id="PF13718"/>
    </source>
</evidence>
<feature type="region of interest" description="Disordered" evidence="12">
    <location>
        <begin position="660"/>
        <end position="701"/>
    </location>
</feature>
<dbReference type="EC" id="2.3.1.-" evidence="11"/>
<evidence type="ECO:0000256" key="3">
    <source>
        <dbReference type="ARBA" id="ARBA00022679"/>
    </source>
</evidence>
<proteinExistence type="inferred from homology"/>
<feature type="binding site" evidence="11">
    <location>
        <begin position="635"/>
        <end position="641"/>
    </location>
    <ligand>
        <name>acetyl-CoA</name>
        <dbReference type="ChEBI" id="CHEBI:57288"/>
    </ligand>
</feature>
<dbReference type="InterPro" id="IPR027417">
    <property type="entry name" value="P-loop_NTPase"/>
</dbReference>
<keyword evidence="4 11" id="KW-0819">tRNA processing</keyword>
<keyword evidence="13" id="KW-0472">Membrane</keyword>
<dbReference type="GO" id="GO:0030686">
    <property type="term" value="C:90S preribosome"/>
    <property type="evidence" value="ECO:0007669"/>
    <property type="project" value="TreeGrafter"/>
</dbReference>
<dbReference type="Gene3D" id="3.40.50.11040">
    <property type="match status" value="1"/>
</dbReference>
<keyword evidence="13" id="KW-1133">Transmembrane helix</keyword>
<keyword evidence="13" id="KW-0812">Transmembrane</keyword>
<feature type="binding site" evidence="11">
    <location>
        <begin position="628"/>
        <end position="630"/>
    </location>
    <ligand>
        <name>acetyl-CoA</name>
        <dbReference type="ChEBI" id="CHEBI:57288"/>
    </ligand>
</feature>
<evidence type="ECO:0000256" key="7">
    <source>
        <dbReference type="ARBA" id="ARBA00023242"/>
    </source>
</evidence>
<evidence type="ECO:0000256" key="13">
    <source>
        <dbReference type="SAM" id="Phobius"/>
    </source>
</evidence>
<dbReference type="GO" id="GO:0000049">
    <property type="term" value="F:tRNA binding"/>
    <property type="evidence" value="ECO:0007669"/>
    <property type="project" value="TreeGrafter"/>
</dbReference>
<dbReference type="InterPro" id="IPR000182">
    <property type="entry name" value="GNAT_dom"/>
</dbReference>
<dbReference type="Pfam" id="PF13725">
    <property type="entry name" value="tRNA_bind_2"/>
    <property type="match status" value="1"/>
</dbReference>
<feature type="transmembrane region" description="Helical" evidence="13">
    <location>
        <begin position="296"/>
        <end position="315"/>
    </location>
</feature>
<comment type="function">
    <text evidence="11">RNA cytidine acetyltransferase with specificity toward both 18S rRNA and tRNAs. Catalyzes the formation of N(4)-acetylcytidine (ac4C) in 18S rRNA. Required for early nucleolar cleavages of precursor rRNA at sites A0, A1 and A2 during 18S rRNA synthesis. Catalyzes the formation of ac4C in serine and leucine tRNAs. Requires a tRNA-binding adapter protein for full tRNA acetyltransferase activity but not for 18S rRNA acetylation.</text>
</comment>
<feature type="domain" description="TmcA/NAT10 N-terminal" evidence="15">
    <location>
        <begin position="1"/>
        <end position="200"/>
    </location>
</feature>
<keyword evidence="3 11" id="KW-0808">Transferase</keyword>
<evidence type="ECO:0000256" key="10">
    <source>
        <dbReference type="ARBA" id="ARBA00068357"/>
    </source>
</evidence>
<dbReference type="Pfam" id="PF05127">
    <property type="entry name" value="NAT10_TcmA_helicase"/>
    <property type="match status" value="1"/>
</dbReference>
<feature type="region of interest" description="Disordered" evidence="12">
    <location>
        <begin position="1006"/>
        <end position="1050"/>
    </location>
</feature>
<dbReference type="AlphaFoldDB" id="A0AAV1IGP1"/>
<dbReference type="Proteomes" id="UP001314263">
    <property type="component" value="Unassembled WGS sequence"/>
</dbReference>
<keyword evidence="7 11" id="KW-0539">Nucleus</keyword>
<sequence>MRKKVDSRIRTLVENCHKLRQRSMFVIVGDKGRDQVVNLHYMLSKTVVKARPSVLWCYKKDLYLSSHRKKRMRQIKKMMQRGLLDPEKEDPFSLFVASTTIRYCFYHDTHKILGNTFGMCVLQDFEALTPNLLARTMETVEGGGIVVLLLSSMSSLTQLYNLTMDVHARFRTESHQEVVARFNERLVLSLASNPNCLLMDDELNVLPTSSHVKAIAPVPLGEDGRPDVPGSGAEAAAELKDLRESLADTQPAGSLVAKTRSLDQARAVVTFLDAASEKTLRSTVALTAARGRGKSAALGLAIAGALALGYSNIFVTAPSPENLRTLFEFIFKGLDALGYSEHIDYDLVESTNPAFQKAIVRANVFRDHRQTVQYIQPQHHERLGQAELLVIDEAAAIPLPLVKAMLGPYLVFLCSTVNGYEGTGRSLSLKLIQQLRSEGAKLSSGQDGQGSAGLGRTFREVQLQEPIRYGAGDKVEAWLNDLLCLDAAEHIPPPPPQLPHPSDCELYYVERDTLFSYHKASEEFLQRMVALCVASHYRNTPNDLLLMADAPAHHLFALLGPLDETVNALPDILAVVQVALEGAVSKKAAMTSLAQGLQPQGDMIPWTISQQFQDPEFPALSGARVVRIAAHPDMHRAGYGSRALELLRRYYQGDLADLNDEDDEEAAEPRGQGNPSISGRVDGAAPVSNGGALLSEKLEPRPGLPPLLTNLGDRPPESLHYLGTSFGLTQNLLNFWRKSGFAPVYLRQNASDITGEHTVVMLRPLNSPEVESTTWLQPFLQDFRCRFMALLPAAFRHFAPALVLSLLDPKLSWDEADVQASVQRGLEVVKADGSPLSPYDLKRLQAYSNNLVDHHLILDLLPFLARAYFARRLPAPMSYGQAAILVSLGLQQQDVSECEKALNLPASQLLALFNKAVRKLHGHLRAVKEAAVERTLPAVREVVMAPHARTVDEELDEAALAFQASMQAALKPDELEEFAIRGQEVEVDEAAGKGAPAAGMLVSVKASGAAPDGEKEPKKGAEASSLYKKMQGKRKGGKGSKVVSGKRPKR</sequence>
<comment type="catalytic activity">
    <reaction evidence="11">
        <text>a cytidine in tRNA + acetyl-CoA + ATP + H2O = an N(4)-acetylcytidine in tRNA + ADP + phosphate + CoA + H(+)</text>
        <dbReference type="Rhea" id="RHEA:53876"/>
        <dbReference type="Rhea" id="RHEA-COMP:13670"/>
        <dbReference type="Rhea" id="RHEA-COMP:13671"/>
        <dbReference type="ChEBI" id="CHEBI:15377"/>
        <dbReference type="ChEBI" id="CHEBI:15378"/>
        <dbReference type="ChEBI" id="CHEBI:30616"/>
        <dbReference type="ChEBI" id="CHEBI:43474"/>
        <dbReference type="ChEBI" id="CHEBI:57287"/>
        <dbReference type="ChEBI" id="CHEBI:57288"/>
        <dbReference type="ChEBI" id="CHEBI:74900"/>
        <dbReference type="ChEBI" id="CHEBI:82748"/>
        <dbReference type="ChEBI" id="CHEBI:456216"/>
    </reaction>
</comment>
<dbReference type="InterPro" id="IPR013562">
    <property type="entry name" value="TmcA/NAT10_N"/>
</dbReference>
<keyword evidence="19" id="KW-1185">Reference proteome</keyword>
<dbReference type="FunFam" id="3.40.50.300:FF:002218">
    <property type="entry name" value="tRNA(Met) cytidine acetyltransferase TmcA"/>
    <property type="match status" value="1"/>
</dbReference>
<dbReference type="PANTHER" id="PTHR10925:SF5">
    <property type="entry name" value="RNA CYTIDINE ACETYLTRANSFERASE"/>
    <property type="match status" value="1"/>
</dbReference>
<dbReference type="GO" id="GO:1904812">
    <property type="term" value="P:rRNA acetylation involved in maturation of SSU-rRNA"/>
    <property type="evidence" value="ECO:0007669"/>
    <property type="project" value="InterPro"/>
</dbReference>
<evidence type="ECO:0000256" key="12">
    <source>
        <dbReference type="SAM" id="MobiDB-lite"/>
    </source>
</evidence>
<comment type="caution">
    <text evidence="18">The sequence shown here is derived from an EMBL/GenBank/DDBJ whole genome shotgun (WGS) entry which is preliminary data.</text>
</comment>
<feature type="binding site" evidence="11">
    <location>
        <position position="738"/>
    </location>
    <ligand>
        <name>acetyl-CoA</name>
        <dbReference type="ChEBI" id="CHEBI:57288"/>
    </ligand>
</feature>
<evidence type="ECO:0000256" key="11">
    <source>
        <dbReference type="HAMAP-Rule" id="MF_03211"/>
    </source>
</evidence>
<dbReference type="GO" id="GO:0005524">
    <property type="term" value="F:ATP binding"/>
    <property type="evidence" value="ECO:0007669"/>
    <property type="project" value="UniProtKB-UniRule"/>
</dbReference>
<dbReference type="EMBL" id="CAUYUE010000014">
    <property type="protein sequence ID" value="CAK0786494.1"/>
    <property type="molecule type" value="Genomic_DNA"/>
</dbReference>
<keyword evidence="6 11" id="KW-0067">ATP-binding</keyword>
<feature type="domain" description="Possible tRNA binding" evidence="17">
    <location>
        <begin position="775"/>
        <end position="990"/>
    </location>
</feature>
<comment type="subcellular location">
    <subcellularLocation>
        <location evidence="1 11">Nucleus</location>
        <location evidence="1 11">Nucleolus</location>
    </subcellularLocation>
</comment>
<keyword evidence="5 11" id="KW-0547">Nucleotide-binding</keyword>
<evidence type="ECO:0000256" key="6">
    <source>
        <dbReference type="ARBA" id="ARBA00022840"/>
    </source>
</evidence>
<dbReference type="InterPro" id="IPR032672">
    <property type="entry name" value="TmcA/NAT10/Kre33"/>
</dbReference>
<protein>
    <recommendedName>
        <fullName evidence="10 11">RNA cytidine acetyltransferase</fullName>
        <ecNumber evidence="11">2.3.1.-</ecNumber>
    </recommendedName>
    <alternativeName>
        <fullName evidence="11">18S rRNA cytosine acetyltransferase</fullName>
    </alternativeName>
</protein>
<dbReference type="Pfam" id="PF08351">
    <property type="entry name" value="TmcA_N"/>
    <property type="match status" value="1"/>
</dbReference>
<feature type="compositionally biased region" description="Basic residues" evidence="12">
    <location>
        <begin position="1030"/>
        <end position="1050"/>
    </location>
</feature>
<comment type="similarity">
    <text evidence="11">Belongs to the RNA cytidine acetyltransferase family. NAT10 subfamily.</text>
</comment>
<evidence type="ECO:0000256" key="5">
    <source>
        <dbReference type="ARBA" id="ARBA00022741"/>
    </source>
</evidence>
<feature type="binding site" evidence="11">
    <location>
        <position position="468"/>
    </location>
    <ligand>
        <name>ATP</name>
        <dbReference type="ChEBI" id="CHEBI:30616"/>
    </ligand>
</feature>
<dbReference type="Gene3D" id="3.40.50.300">
    <property type="entry name" value="P-loop containing nucleotide triphosphate hydrolases"/>
    <property type="match status" value="1"/>
</dbReference>
<evidence type="ECO:0000259" key="15">
    <source>
        <dbReference type="Pfam" id="PF08351"/>
    </source>
</evidence>
<evidence type="ECO:0000256" key="8">
    <source>
        <dbReference type="ARBA" id="ARBA00023315"/>
    </source>
</evidence>
<feature type="compositionally biased region" description="Basic and acidic residues" evidence="12">
    <location>
        <begin position="1012"/>
        <end position="1021"/>
    </location>
</feature>
<dbReference type="GO" id="GO:0005730">
    <property type="term" value="C:nucleolus"/>
    <property type="evidence" value="ECO:0007669"/>
    <property type="project" value="UniProtKB-SubCell"/>
</dbReference>
<evidence type="ECO:0000313" key="18">
    <source>
        <dbReference type="EMBL" id="CAK0786494.1"/>
    </source>
</evidence>
<dbReference type="InterPro" id="IPR007807">
    <property type="entry name" value="TcmA/NAT10_helicase"/>
</dbReference>
<feature type="binding site" evidence="11">
    <location>
        <begin position="291"/>
        <end position="300"/>
    </location>
    <ligand>
        <name>ATP</name>
        <dbReference type="ChEBI" id="CHEBI:30616"/>
    </ligand>
</feature>
<evidence type="ECO:0000256" key="9">
    <source>
        <dbReference type="ARBA" id="ARBA00052133"/>
    </source>
</evidence>
<dbReference type="GO" id="GO:0051391">
    <property type="term" value="P:tRNA acetylation"/>
    <property type="evidence" value="ECO:0007669"/>
    <property type="project" value="UniProtKB-UniRule"/>
</dbReference>
<accession>A0AAV1IGP1</accession>
<reference evidence="18 19" key="1">
    <citation type="submission" date="2023-10" db="EMBL/GenBank/DDBJ databases">
        <authorList>
            <person name="Maclean D."/>
            <person name="Macfadyen A."/>
        </authorList>
    </citation>
    <scope>NUCLEOTIDE SEQUENCE [LARGE SCALE GENOMIC DNA]</scope>
</reference>
<dbReference type="FunFam" id="3.40.50.11040:FF:000002">
    <property type="entry name" value="RNA cytidine acetyltransferase"/>
    <property type="match status" value="1"/>
</dbReference>
<evidence type="ECO:0000256" key="4">
    <source>
        <dbReference type="ARBA" id="ARBA00022694"/>
    </source>
</evidence>
<organism evidence="18 19">
    <name type="scientific">Coccomyxa viridis</name>
    <dbReference type="NCBI Taxonomy" id="1274662"/>
    <lineage>
        <taxon>Eukaryota</taxon>
        <taxon>Viridiplantae</taxon>
        <taxon>Chlorophyta</taxon>
        <taxon>core chlorophytes</taxon>
        <taxon>Trebouxiophyceae</taxon>
        <taxon>Trebouxiophyceae incertae sedis</taxon>
        <taxon>Coccomyxaceae</taxon>
        <taxon>Coccomyxa</taxon>
    </lineage>
</organism>
<dbReference type="Pfam" id="PF13718">
    <property type="entry name" value="GNAT_acetyltr_2"/>
    <property type="match status" value="1"/>
</dbReference>
<dbReference type="HAMAP" id="MF_03211">
    <property type="entry name" value="RNA_acetyltr_Nat10"/>
    <property type="match status" value="1"/>
</dbReference>
<gene>
    <name evidence="18" type="ORF">CVIRNUC_009707</name>
</gene>
<evidence type="ECO:0000313" key="19">
    <source>
        <dbReference type="Proteomes" id="UP001314263"/>
    </source>
</evidence>
<dbReference type="InterPro" id="IPR033688">
    <property type="entry name" value="NAT10"/>
</dbReference>
<comment type="catalytic activity">
    <reaction evidence="9 11">
        <text>a cytidine in 18S rRNA + acetyl-CoA + ATP + H2O = an N(4)-acetylcytidine in 18S rRNA + ADP + phosphate + CoA + H(+)</text>
        <dbReference type="Rhea" id="RHEA:51424"/>
        <dbReference type="Rhea" id="RHEA-COMP:13575"/>
        <dbReference type="Rhea" id="RHEA-COMP:13576"/>
        <dbReference type="ChEBI" id="CHEBI:15377"/>
        <dbReference type="ChEBI" id="CHEBI:15378"/>
        <dbReference type="ChEBI" id="CHEBI:30616"/>
        <dbReference type="ChEBI" id="CHEBI:43474"/>
        <dbReference type="ChEBI" id="CHEBI:57287"/>
        <dbReference type="ChEBI" id="CHEBI:57288"/>
        <dbReference type="ChEBI" id="CHEBI:74900"/>
        <dbReference type="ChEBI" id="CHEBI:82748"/>
        <dbReference type="ChEBI" id="CHEBI:456216"/>
    </reaction>
</comment>
<feature type="domain" description="TcmA/NAT10 helicase" evidence="14">
    <location>
        <begin position="286"/>
        <end position="486"/>
    </location>
</feature>
<dbReference type="InterPro" id="IPR027992">
    <property type="entry name" value="tRNA_bind_dom"/>
</dbReference>
<feature type="domain" description="N-acetyltransferase" evidence="16">
    <location>
        <begin position="527"/>
        <end position="766"/>
    </location>
</feature>